<sequence>MDWNKLFREGEQLVSEHNFGEAIEHYKGIMEQAGEDQKIYYWALKHLADVVGYMGLRDYFQAIDIYQKIINEYEAEDDSLYSWCQLDISRAYLEMGLEMMENFDNMREIVALEDEEMEKYFEKLTERRNDYIEREAEIIYKGRL</sequence>
<dbReference type="AlphaFoldDB" id="A0A841KTL5"/>
<protein>
    <submittedName>
        <fullName evidence="1">Tetratricopeptide (TPR) repeat protein</fullName>
    </submittedName>
</protein>
<organism evidence="1 2">
    <name type="scientific">Anaerosolibacter carboniphilus</name>
    <dbReference type="NCBI Taxonomy" id="1417629"/>
    <lineage>
        <taxon>Bacteria</taxon>
        <taxon>Bacillati</taxon>
        <taxon>Bacillota</taxon>
        <taxon>Clostridia</taxon>
        <taxon>Peptostreptococcales</taxon>
        <taxon>Thermotaleaceae</taxon>
        <taxon>Anaerosolibacter</taxon>
    </lineage>
</organism>
<dbReference type="SUPFAM" id="SSF48452">
    <property type="entry name" value="TPR-like"/>
    <property type="match status" value="1"/>
</dbReference>
<name>A0A841KTL5_9FIRM</name>
<accession>A0A841KTL5</accession>
<proteinExistence type="predicted"/>
<dbReference type="Proteomes" id="UP000579281">
    <property type="component" value="Unassembled WGS sequence"/>
</dbReference>
<comment type="caution">
    <text evidence="1">The sequence shown here is derived from an EMBL/GenBank/DDBJ whole genome shotgun (WGS) entry which is preliminary data.</text>
</comment>
<dbReference type="Gene3D" id="1.25.40.10">
    <property type="entry name" value="Tetratricopeptide repeat domain"/>
    <property type="match status" value="1"/>
</dbReference>
<reference evidence="1 2" key="1">
    <citation type="submission" date="2020-08" db="EMBL/GenBank/DDBJ databases">
        <title>Genomic Encyclopedia of Type Strains, Phase IV (KMG-IV): sequencing the most valuable type-strain genomes for metagenomic binning, comparative biology and taxonomic classification.</title>
        <authorList>
            <person name="Goeker M."/>
        </authorList>
    </citation>
    <scope>NUCLEOTIDE SEQUENCE [LARGE SCALE GENOMIC DNA]</scope>
    <source>
        <strain evidence="1 2">DSM 103526</strain>
    </source>
</reference>
<evidence type="ECO:0000313" key="1">
    <source>
        <dbReference type="EMBL" id="MBB6216723.1"/>
    </source>
</evidence>
<keyword evidence="2" id="KW-1185">Reference proteome</keyword>
<dbReference type="EMBL" id="JACHEN010000017">
    <property type="protein sequence ID" value="MBB6216723.1"/>
    <property type="molecule type" value="Genomic_DNA"/>
</dbReference>
<gene>
    <name evidence="1" type="ORF">HNQ80_002827</name>
</gene>
<dbReference type="RefSeq" id="WP_184311250.1">
    <property type="nucleotide sequence ID" value="NZ_JACHEN010000017.1"/>
</dbReference>
<evidence type="ECO:0000313" key="2">
    <source>
        <dbReference type="Proteomes" id="UP000579281"/>
    </source>
</evidence>
<dbReference type="InterPro" id="IPR011990">
    <property type="entry name" value="TPR-like_helical_dom_sf"/>
</dbReference>